<evidence type="ECO:0000313" key="2">
    <source>
        <dbReference type="Proteomes" id="UP000252266"/>
    </source>
</evidence>
<proteinExistence type="predicted"/>
<evidence type="ECO:0000313" key="1">
    <source>
        <dbReference type="EMBL" id="RCK46378.1"/>
    </source>
</evidence>
<reference evidence="1 2" key="1">
    <citation type="submission" date="2014-07" db="EMBL/GenBank/DDBJ databases">
        <title>Draft genome sequence of Thalassospira xiamenensis IB13.</title>
        <authorList>
            <person name="Lai Q."/>
            <person name="Shao Z."/>
        </authorList>
    </citation>
    <scope>NUCLEOTIDE SEQUENCE [LARGE SCALE GENOMIC DNA]</scope>
    <source>
        <strain evidence="1 2">IB13</strain>
    </source>
</reference>
<gene>
    <name evidence="1" type="ORF">TH44_19795</name>
</gene>
<sequence length="421" mass="48568">MNINTSFECEICGTITNCRIGMSNRAEQPLGFCCQECGQRIDIVIGGKHAGITGAIELKAQVPFDDETNFVDLHLDFPVYFGKYVMGHTPYLRAVERIGPENIQRHSARLSHLDACYTKFGFFQTLLKFYTREKWVPFKKAIEKQFGGAVISDKMQDRNAALYKTIAEIMWPFAMPGQASNDIEQYMGVQLYLAENHRPAFHAFIDEILETKFLKNLQVACLGIYPRILKAELPLRPALFLDFDAAYQKQTIPMRVSADQFDDFKDLYKDIAEIISRQFVLVAGLNNLFKRGDHNVFKPEIGMTKSGKDQTPKSLHAFTDIPFGQKGDFIDDNWFSFGEQAADNQLRNAIAHFKTDYDDITQKITYYPRKEGMKQEKSEVIYFLDFMQRVLVAYREMNRLHQLIKSLFYYHYLIQTAENTG</sequence>
<dbReference type="RefSeq" id="WP_147253516.1">
    <property type="nucleotide sequence ID" value="NZ_JPWJ01000012.1"/>
</dbReference>
<comment type="caution">
    <text evidence="1">The sequence shown here is derived from an EMBL/GenBank/DDBJ whole genome shotgun (WGS) entry which is preliminary data.</text>
</comment>
<dbReference type="AlphaFoldDB" id="A0A367WYA7"/>
<organism evidence="1 2">
    <name type="scientific">Thalassospira xiamenensis</name>
    <dbReference type="NCBI Taxonomy" id="220697"/>
    <lineage>
        <taxon>Bacteria</taxon>
        <taxon>Pseudomonadati</taxon>
        <taxon>Pseudomonadota</taxon>
        <taxon>Alphaproteobacteria</taxon>
        <taxon>Rhodospirillales</taxon>
        <taxon>Thalassospiraceae</taxon>
        <taxon>Thalassospira</taxon>
    </lineage>
</organism>
<dbReference type="Proteomes" id="UP000252266">
    <property type="component" value="Unassembled WGS sequence"/>
</dbReference>
<accession>A0A367WYA7</accession>
<dbReference type="EMBL" id="JPWJ01000012">
    <property type="protein sequence ID" value="RCK46378.1"/>
    <property type="molecule type" value="Genomic_DNA"/>
</dbReference>
<protein>
    <submittedName>
        <fullName evidence="1">Uncharacterized protein</fullName>
    </submittedName>
</protein>
<name>A0A367WYA7_9PROT</name>